<feature type="transmembrane region" description="Helical" evidence="11">
    <location>
        <begin position="230"/>
        <end position="250"/>
    </location>
</feature>
<keyword evidence="7" id="KW-0675">Receptor</keyword>
<dbReference type="AlphaFoldDB" id="A0AAW9RPI9"/>
<evidence type="ECO:0000256" key="5">
    <source>
        <dbReference type="ARBA" id="ARBA00023065"/>
    </source>
</evidence>
<evidence type="ECO:0000256" key="1">
    <source>
        <dbReference type="ARBA" id="ARBA00004141"/>
    </source>
</evidence>
<keyword evidence="9" id="KW-0407">Ion channel</keyword>
<evidence type="ECO:0000256" key="7">
    <source>
        <dbReference type="ARBA" id="ARBA00023170"/>
    </source>
</evidence>
<keyword evidence="4 11" id="KW-1133">Transmembrane helix</keyword>
<feature type="compositionally biased region" description="Low complexity" evidence="10">
    <location>
        <begin position="32"/>
        <end position="57"/>
    </location>
</feature>
<keyword evidence="16" id="KW-1185">Reference proteome</keyword>
<evidence type="ECO:0000256" key="8">
    <source>
        <dbReference type="ARBA" id="ARBA00023180"/>
    </source>
</evidence>
<dbReference type="EMBL" id="JAZHOF010000004">
    <property type="protein sequence ID" value="MEJ8572243.1"/>
    <property type="molecule type" value="Genomic_DNA"/>
</dbReference>
<comment type="subcellular location">
    <subcellularLocation>
        <location evidence="1">Membrane</location>
        <topology evidence="1">Multi-pass membrane protein</topology>
    </subcellularLocation>
</comment>
<dbReference type="RefSeq" id="WP_340329934.1">
    <property type="nucleotide sequence ID" value="NZ_JAZHOF010000004.1"/>
</dbReference>
<evidence type="ECO:0000256" key="2">
    <source>
        <dbReference type="ARBA" id="ARBA00022448"/>
    </source>
</evidence>
<feature type="region of interest" description="Disordered" evidence="10">
    <location>
        <begin position="31"/>
        <end position="57"/>
    </location>
</feature>
<evidence type="ECO:0000256" key="3">
    <source>
        <dbReference type="ARBA" id="ARBA00022692"/>
    </source>
</evidence>
<reference evidence="15 16" key="1">
    <citation type="submission" date="2024-02" db="EMBL/GenBank/DDBJ databases">
        <title>Genome analysis and characterization of Microbaculum marinisediminis sp. nov., isolated from marine sediment.</title>
        <authorList>
            <person name="Du Z.-J."/>
            <person name="Ye Y.-Q."/>
            <person name="Zhang Z.-R."/>
            <person name="Yuan S.-M."/>
            <person name="Zhang X.-Y."/>
        </authorList>
    </citation>
    <scope>NUCLEOTIDE SEQUENCE [LARGE SCALE GENOMIC DNA]</scope>
    <source>
        <strain evidence="15 16">SDUM1044001</strain>
    </source>
</reference>
<organism evidence="15 16">
    <name type="scientific">Microbaculum marinum</name>
    <dbReference type="NCBI Taxonomy" id="1764581"/>
    <lineage>
        <taxon>Bacteria</taxon>
        <taxon>Pseudomonadati</taxon>
        <taxon>Pseudomonadota</taxon>
        <taxon>Alphaproteobacteria</taxon>
        <taxon>Hyphomicrobiales</taxon>
        <taxon>Tepidamorphaceae</taxon>
        <taxon>Microbaculum</taxon>
    </lineage>
</organism>
<evidence type="ECO:0000259" key="13">
    <source>
        <dbReference type="SMART" id="SM00062"/>
    </source>
</evidence>
<protein>
    <submittedName>
        <fullName evidence="15">Transporter substrate-binding domain-containing protein</fullName>
    </submittedName>
</protein>
<dbReference type="SUPFAM" id="SSF53850">
    <property type="entry name" value="Periplasmic binding protein-like II"/>
    <property type="match status" value="1"/>
</dbReference>
<gene>
    <name evidence="15" type="ORF">V3328_12210</name>
</gene>
<feature type="signal peptide" evidence="12">
    <location>
        <begin position="1"/>
        <end position="32"/>
    </location>
</feature>
<keyword evidence="6 11" id="KW-0472">Membrane</keyword>
<dbReference type="Pfam" id="PF00497">
    <property type="entry name" value="SBP_bac_3"/>
    <property type="match status" value="1"/>
</dbReference>
<evidence type="ECO:0000256" key="10">
    <source>
        <dbReference type="SAM" id="MobiDB-lite"/>
    </source>
</evidence>
<accession>A0AAW9RPI9</accession>
<dbReference type="SMART" id="SM00062">
    <property type="entry name" value="PBPb"/>
    <property type="match status" value="1"/>
</dbReference>
<evidence type="ECO:0000256" key="6">
    <source>
        <dbReference type="ARBA" id="ARBA00023136"/>
    </source>
</evidence>
<dbReference type="PANTHER" id="PTHR18966">
    <property type="entry name" value="IONOTROPIC GLUTAMATE RECEPTOR"/>
    <property type="match status" value="1"/>
</dbReference>
<dbReference type="GO" id="GO:0015276">
    <property type="term" value="F:ligand-gated monoatomic ion channel activity"/>
    <property type="evidence" value="ECO:0007669"/>
    <property type="project" value="InterPro"/>
</dbReference>
<keyword evidence="8" id="KW-0325">Glycoprotein</keyword>
<keyword evidence="5" id="KW-0406">Ion transport</keyword>
<dbReference type="Proteomes" id="UP001378188">
    <property type="component" value="Unassembled WGS sequence"/>
</dbReference>
<dbReference type="InterPro" id="IPR015683">
    <property type="entry name" value="Ionotropic_Glu_rcpt"/>
</dbReference>
<dbReference type="InterPro" id="IPR001320">
    <property type="entry name" value="Iontro_rcpt_C"/>
</dbReference>
<dbReference type="InterPro" id="IPR001638">
    <property type="entry name" value="Solute-binding_3/MltF_N"/>
</dbReference>
<feature type="domain" description="Ionotropic glutamate receptor C-terminal" evidence="14">
    <location>
        <begin position="59"/>
        <end position="386"/>
    </location>
</feature>
<keyword evidence="12" id="KW-0732">Signal</keyword>
<dbReference type="Gene3D" id="3.40.190.10">
    <property type="entry name" value="Periplasmic binding protein-like II"/>
    <property type="match status" value="2"/>
</dbReference>
<proteinExistence type="predicted"/>
<evidence type="ECO:0000256" key="12">
    <source>
        <dbReference type="SAM" id="SignalP"/>
    </source>
</evidence>
<dbReference type="SMART" id="SM00079">
    <property type="entry name" value="PBPe"/>
    <property type="match status" value="1"/>
</dbReference>
<evidence type="ECO:0000256" key="11">
    <source>
        <dbReference type="SAM" id="Phobius"/>
    </source>
</evidence>
<evidence type="ECO:0000256" key="4">
    <source>
        <dbReference type="ARBA" id="ARBA00022989"/>
    </source>
</evidence>
<evidence type="ECO:0000259" key="14">
    <source>
        <dbReference type="SMART" id="SM00079"/>
    </source>
</evidence>
<evidence type="ECO:0000313" key="15">
    <source>
        <dbReference type="EMBL" id="MEJ8572243.1"/>
    </source>
</evidence>
<name>A0AAW9RPI9_9HYPH</name>
<feature type="transmembrane region" description="Helical" evidence="11">
    <location>
        <begin position="172"/>
        <end position="190"/>
    </location>
</feature>
<comment type="caution">
    <text evidence="15">The sequence shown here is derived from an EMBL/GenBank/DDBJ whole genome shotgun (WGS) entry which is preliminary data.</text>
</comment>
<evidence type="ECO:0000256" key="9">
    <source>
        <dbReference type="ARBA" id="ARBA00023303"/>
    </source>
</evidence>
<evidence type="ECO:0000313" key="16">
    <source>
        <dbReference type="Proteomes" id="UP001378188"/>
    </source>
</evidence>
<keyword evidence="3 11" id="KW-0812">Transmembrane</keyword>
<sequence length="390" mass="42855">MSDHRIRTGLRFLVWLWFICVAATLPSGQTFAQDQGEPAAEQPAQVQASPDSAASPSNSIRVGLYLSPPFVMRDGDGYAGMAFDLWESVTEGLGIESEYVVAPTVRDLVDMAAEGEVDAAVTNLTINKRRAERIDFTQPWFDAGLRIMIDENQGAGFWAMVQGLRDAGFLRAYAWIAFVIVVATILLTIFDRRFDTSFPTRWRDGVAESFYTVMSVATTGRMSRKNLFGWIGRIWSALWLVCGVAVLAYVTSTVTSVMTTIALTNQIRNADDLYGKTIGVLAGGTAEEFAEENGIAVSSYADIDEAVSALLRGRIDAVVGDAPNLEYYAFTNPEDPVRVVGPIFQPEKYGFGVSQKSELTRAVTLQILDAFEGNEVEEFRARYLGERPGN</sequence>
<dbReference type="GO" id="GO:0016020">
    <property type="term" value="C:membrane"/>
    <property type="evidence" value="ECO:0007669"/>
    <property type="project" value="UniProtKB-SubCell"/>
</dbReference>
<feature type="domain" description="Solute-binding protein family 3/N-terminal" evidence="13">
    <location>
        <begin position="59"/>
        <end position="387"/>
    </location>
</feature>
<feature type="chain" id="PRO_5043331531" evidence="12">
    <location>
        <begin position="33"/>
        <end position="390"/>
    </location>
</feature>
<keyword evidence="2" id="KW-0813">Transport</keyword>